<dbReference type="Proteomes" id="UP000076335">
    <property type="component" value="Unassembled WGS sequence"/>
</dbReference>
<proteinExistence type="predicted"/>
<dbReference type="Pfam" id="PF03992">
    <property type="entry name" value="ABM"/>
    <property type="match status" value="1"/>
</dbReference>
<name>A0A154L917_9PROT</name>
<protein>
    <recommendedName>
        <fullName evidence="1">ABM domain-containing protein</fullName>
    </recommendedName>
</protein>
<dbReference type="RefSeq" id="WP_062949427.1">
    <property type="nucleotide sequence ID" value="NZ_LPVY01000004.1"/>
</dbReference>
<reference evidence="2 3" key="1">
    <citation type="submission" date="2015-12" db="EMBL/GenBank/DDBJ databases">
        <title>Genome sequence of Thalassospira lucentensis MCCC 1A02072.</title>
        <authorList>
            <person name="Lu L."/>
            <person name="Lai Q."/>
            <person name="Shao Z."/>
            <person name="Qian P."/>
        </authorList>
    </citation>
    <scope>NUCLEOTIDE SEQUENCE [LARGE SCALE GENOMIC DNA]</scope>
    <source>
        <strain evidence="2 3">MCCC 1A02072</strain>
    </source>
</reference>
<dbReference type="SUPFAM" id="SSF54909">
    <property type="entry name" value="Dimeric alpha+beta barrel"/>
    <property type="match status" value="1"/>
</dbReference>
<dbReference type="AlphaFoldDB" id="A0A154L917"/>
<feature type="domain" description="ABM" evidence="1">
    <location>
        <begin position="11"/>
        <end position="99"/>
    </location>
</feature>
<accession>A0A154L917</accession>
<dbReference type="PROSITE" id="PS51725">
    <property type="entry name" value="ABM"/>
    <property type="match status" value="1"/>
</dbReference>
<dbReference type="InterPro" id="IPR011008">
    <property type="entry name" value="Dimeric_a/b-barrel"/>
</dbReference>
<gene>
    <name evidence="2" type="ORF">AUP42_12830</name>
</gene>
<evidence type="ECO:0000313" key="2">
    <source>
        <dbReference type="EMBL" id="KZB67226.1"/>
    </source>
</evidence>
<comment type="caution">
    <text evidence="2">The sequence shown here is derived from an EMBL/GenBank/DDBJ whole genome shotgun (WGS) entry which is preliminary data.</text>
</comment>
<evidence type="ECO:0000313" key="3">
    <source>
        <dbReference type="Proteomes" id="UP000076335"/>
    </source>
</evidence>
<dbReference type="InterPro" id="IPR007138">
    <property type="entry name" value="ABM_dom"/>
</dbReference>
<dbReference type="Gene3D" id="3.30.70.100">
    <property type="match status" value="1"/>
</dbReference>
<organism evidence="2 3">
    <name type="scientific">Thalassospira lucentensis</name>
    <dbReference type="NCBI Taxonomy" id="168935"/>
    <lineage>
        <taxon>Bacteria</taxon>
        <taxon>Pseudomonadati</taxon>
        <taxon>Pseudomonadota</taxon>
        <taxon>Alphaproteobacteria</taxon>
        <taxon>Rhodospirillales</taxon>
        <taxon>Thalassospiraceae</taxon>
        <taxon>Thalassospira</taxon>
    </lineage>
</organism>
<sequence>MNSETETGDEIVTVSLVTPKPDRIDEFIEIQTGFQKSVAGRVNGLLGGRLLHSEDGRSLIIMSRFKTREDLANWSTSELFAGHLARVGPMLEQAVPGRYTALWRSGDV</sequence>
<evidence type="ECO:0000259" key="1">
    <source>
        <dbReference type="PROSITE" id="PS51725"/>
    </source>
</evidence>
<dbReference type="EMBL" id="LPVY01000004">
    <property type="protein sequence ID" value="KZB67226.1"/>
    <property type="molecule type" value="Genomic_DNA"/>
</dbReference>